<evidence type="ECO:0000313" key="1">
    <source>
        <dbReference type="EMBL" id="BCK85036.1"/>
    </source>
</evidence>
<protein>
    <submittedName>
        <fullName evidence="1">Uncharacterized protein</fullName>
    </submittedName>
</protein>
<dbReference type="RefSeq" id="WP_055180067.1">
    <property type="nucleotide sequence ID" value="NZ_AP023420.1"/>
</dbReference>
<proteinExistence type="predicted"/>
<dbReference type="KEGG" id="pfaa:MM59RIKEN_23550"/>
<dbReference type="EMBL" id="AP023420">
    <property type="protein sequence ID" value="BCK85036.1"/>
    <property type="molecule type" value="Genomic_DNA"/>
</dbReference>
<organism evidence="1 2">
    <name type="scientific">Pusillibacter faecalis</name>
    <dbReference type="NCBI Taxonomy" id="2714358"/>
    <lineage>
        <taxon>Bacteria</taxon>
        <taxon>Bacillati</taxon>
        <taxon>Bacillota</taxon>
        <taxon>Clostridia</taxon>
        <taxon>Eubacteriales</taxon>
        <taxon>Oscillospiraceae</taxon>
        <taxon>Pusillibacter</taxon>
    </lineage>
</organism>
<keyword evidence="2" id="KW-1185">Reference proteome</keyword>
<dbReference type="AlphaFoldDB" id="A0A810QGS6"/>
<accession>A0A810QGS6</accession>
<gene>
    <name evidence="1" type="ORF">MM59RIKEN_23550</name>
</gene>
<name>A0A810QGS6_9FIRM</name>
<reference evidence="1" key="1">
    <citation type="submission" date="2020-09" db="EMBL/GenBank/DDBJ databases">
        <title>New species isolated from human feces.</title>
        <authorList>
            <person name="Kitahara M."/>
            <person name="Shigeno Y."/>
            <person name="Shime M."/>
            <person name="Matsumoto Y."/>
            <person name="Nakamura S."/>
            <person name="Motooka D."/>
            <person name="Fukuoka S."/>
            <person name="Nishikawa H."/>
            <person name="Benno Y."/>
        </authorList>
    </citation>
    <scope>NUCLEOTIDE SEQUENCE</scope>
    <source>
        <strain evidence="1">MM59</strain>
    </source>
</reference>
<evidence type="ECO:0000313" key="2">
    <source>
        <dbReference type="Proteomes" id="UP000679848"/>
    </source>
</evidence>
<dbReference type="Proteomes" id="UP000679848">
    <property type="component" value="Chromosome"/>
</dbReference>
<sequence length="167" mass="18299">MRTLQKFKLGTFEVTQPKLIISDPCYAPGTWCMGIVPNAQPGIWEAEIGFFHEGKHDAAVAYLAAFHQHCPPKNQLIAREELFKVGVDSGQAGVFDKPFYRAGADAGQIPSEDALEAWYNSCCNQTLHTDHYAGVIPHGVVSNSGYGDGGYICYSYHLSKTQGQDIT</sequence>